<organism evidence="1">
    <name type="scientific">Lepeophtheirus salmonis</name>
    <name type="common">Salmon louse</name>
    <name type="synonym">Caligus salmonis</name>
    <dbReference type="NCBI Taxonomy" id="72036"/>
    <lineage>
        <taxon>Eukaryota</taxon>
        <taxon>Metazoa</taxon>
        <taxon>Ecdysozoa</taxon>
        <taxon>Arthropoda</taxon>
        <taxon>Crustacea</taxon>
        <taxon>Multicrustacea</taxon>
        <taxon>Hexanauplia</taxon>
        <taxon>Copepoda</taxon>
        <taxon>Siphonostomatoida</taxon>
        <taxon>Caligidae</taxon>
        <taxon>Lepeophtheirus</taxon>
    </lineage>
</organism>
<sequence length="117" mass="12573">MHMGTSSDWIQMVPLGHVTTWFFEHGSKFSVSKSSTFPSNMIGSISSLPYMIGSISSPSFMIGSISSPSFMIGSISSPCPAILTKSSNSNGRAALVATNAIRQTKMSKDFMLIRNTN</sequence>
<proteinExistence type="predicted"/>
<dbReference type="AlphaFoldDB" id="A0A0K2U882"/>
<protein>
    <submittedName>
        <fullName evidence="1">Uncharacterized protein</fullName>
    </submittedName>
</protein>
<evidence type="ECO:0000313" key="1">
    <source>
        <dbReference type="EMBL" id="CDW34275.1"/>
    </source>
</evidence>
<name>A0A0K2U882_LEPSM</name>
<dbReference type="EMBL" id="HACA01016914">
    <property type="protein sequence ID" value="CDW34275.1"/>
    <property type="molecule type" value="Transcribed_RNA"/>
</dbReference>
<accession>A0A0K2U882</accession>
<reference evidence="1" key="1">
    <citation type="submission" date="2014-05" db="EMBL/GenBank/DDBJ databases">
        <authorList>
            <person name="Chronopoulou M."/>
        </authorList>
    </citation>
    <scope>NUCLEOTIDE SEQUENCE</scope>
    <source>
        <tissue evidence="1">Whole organism</tissue>
    </source>
</reference>